<dbReference type="GO" id="GO:0032259">
    <property type="term" value="P:methylation"/>
    <property type="evidence" value="ECO:0007669"/>
    <property type="project" value="UniProtKB-KW"/>
</dbReference>
<comment type="caution">
    <text evidence="4">The sequence shown here is derived from an EMBL/GenBank/DDBJ whole genome shotgun (WGS) entry which is preliminary data.</text>
</comment>
<dbReference type="PANTHER" id="PTHR13090:SF1">
    <property type="entry name" value="ARGININE-HYDROXYLASE NDUFAF5, MITOCHONDRIAL"/>
    <property type="match status" value="1"/>
</dbReference>
<reference evidence="4" key="1">
    <citation type="submission" date="2021-11" db="EMBL/GenBank/DDBJ databases">
        <title>Draft genome sequence of Alcaligenes endophyticus type strain CCUG 75668T.</title>
        <authorList>
            <person name="Salva-Serra F."/>
            <person name="Duran R.E."/>
            <person name="Seeger M."/>
            <person name="Moore E.R.B."/>
            <person name="Jaen-Luchoro D."/>
        </authorList>
    </citation>
    <scope>NUCLEOTIDE SEQUENCE</scope>
    <source>
        <strain evidence="4">CCUG 75668</strain>
    </source>
</reference>
<name>A0ABT8EFW2_9BURK</name>
<dbReference type="SUPFAM" id="SSF53335">
    <property type="entry name" value="S-adenosyl-L-methionine-dependent methyltransferases"/>
    <property type="match status" value="1"/>
</dbReference>
<dbReference type="EMBL" id="JAJHNU010000001">
    <property type="protein sequence ID" value="MDN4120173.1"/>
    <property type="molecule type" value="Genomic_DNA"/>
</dbReference>
<evidence type="ECO:0000313" key="5">
    <source>
        <dbReference type="Proteomes" id="UP001168613"/>
    </source>
</evidence>
<dbReference type="InterPro" id="IPR050602">
    <property type="entry name" value="Malonyl-ACP_OMT"/>
</dbReference>
<organism evidence="4 5">
    <name type="scientific">Alcaligenes endophyticus</name>
    <dbReference type="NCBI Taxonomy" id="1929088"/>
    <lineage>
        <taxon>Bacteria</taxon>
        <taxon>Pseudomonadati</taxon>
        <taxon>Pseudomonadota</taxon>
        <taxon>Betaproteobacteria</taxon>
        <taxon>Burkholderiales</taxon>
        <taxon>Alcaligenaceae</taxon>
        <taxon>Alcaligenes</taxon>
    </lineage>
</organism>
<keyword evidence="2" id="KW-0808">Transferase</keyword>
<dbReference type="InterPro" id="IPR029063">
    <property type="entry name" value="SAM-dependent_MTases_sf"/>
</dbReference>
<dbReference type="Proteomes" id="UP001168613">
    <property type="component" value="Unassembled WGS sequence"/>
</dbReference>
<sequence>MSQHPSLDIHTPTVIQQFNRRAPLDAAQFIYGEIAQRMLSRLSVVRLQAHQVLDAGCGASHALEPLRARYSEMNYIGLDHSPALLAAARQRYQAKPSLWQRLRNQPTPQSHWVEADMADTGLAPESQDLIWSNMALHWHPEPHRVLAEWRRLLKPQTLVMFSSLGPASMQELRSALLEADLHTATLNFVDMHDFGDLLLENGFTDPVMDQETITLTYRSPETLLQEVHALGGNPNPRRKAGLSTAAWRDRLLQALERQRHMDGTIHLTLEVAYGHAWRAATSRSDSGEIHIPISSIARRKK</sequence>
<feature type="domain" description="Methyltransferase type 11" evidence="3">
    <location>
        <begin position="53"/>
        <end position="159"/>
    </location>
</feature>
<proteinExistence type="predicted"/>
<dbReference type="RefSeq" id="WP_266122495.1">
    <property type="nucleotide sequence ID" value="NZ_JAJHNU010000001.1"/>
</dbReference>
<dbReference type="PANTHER" id="PTHR13090">
    <property type="entry name" value="ARGININE-HYDROXYLASE NDUFAF5, MITOCHONDRIAL"/>
    <property type="match status" value="1"/>
</dbReference>
<evidence type="ECO:0000256" key="1">
    <source>
        <dbReference type="ARBA" id="ARBA00022603"/>
    </source>
</evidence>
<evidence type="ECO:0000259" key="3">
    <source>
        <dbReference type="Pfam" id="PF08241"/>
    </source>
</evidence>
<evidence type="ECO:0000313" key="4">
    <source>
        <dbReference type="EMBL" id="MDN4120173.1"/>
    </source>
</evidence>
<evidence type="ECO:0000256" key="2">
    <source>
        <dbReference type="ARBA" id="ARBA00022679"/>
    </source>
</evidence>
<protein>
    <submittedName>
        <fullName evidence="4">Methyltransferase domain-containing protein</fullName>
    </submittedName>
</protein>
<accession>A0ABT8EFW2</accession>
<dbReference type="Gene3D" id="3.40.50.150">
    <property type="entry name" value="Vaccinia Virus protein VP39"/>
    <property type="match status" value="1"/>
</dbReference>
<dbReference type="CDD" id="cd02440">
    <property type="entry name" value="AdoMet_MTases"/>
    <property type="match status" value="1"/>
</dbReference>
<dbReference type="InterPro" id="IPR013216">
    <property type="entry name" value="Methyltransf_11"/>
</dbReference>
<dbReference type="GO" id="GO:0008168">
    <property type="term" value="F:methyltransferase activity"/>
    <property type="evidence" value="ECO:0007669"/>
    <property type="project" value="UniProtKB-KW"/>
</dbReference>
<gene>
    <name evidence="4" type="ORF">LMS43_02600</name>
</gene>
<keyword evidence="1 4" id="KW-0489">Methyltransferase</keyword>
<dbReference type="Pfam" id="PF08241">
    <property type="entry name" value="Methyltransf_11"/>
    <property type="match status" value="1"/>
</dbReference>
<keyword evidence="5" id="KW-1185">Reference proteome</keyword>